<evidence type="ECO:0000256" key="3">
    <source>
        <dbReference type="ARBA" id="ARBA00010173"/>
    </source>
</evidence>
<evidence type="ECO:0000256" key="5">
    <source>
        <dbReference type="ARBA" id="ARBA00021915"/>
    </source>
</evidence>
<comment type="similarity">
    <text evidence="3">Belongs to the DPH1/DPH2 family. DPH1 subfamily.</text>
</comment>
<sequence length="465" mass="49665">MSSCSNDECGGGGGGACGGGGPSSCFEATNQPSACGAAAPQRISARTSIDAASRPSSQSASSAATSGSTNYWWRSSPQFATMVDALPPAYNFEIDKTLARVNKDKAKRIALQLPEGLAMFALTLADLVETFGGPQVEFAIVLGDVAYGACCVDDLNAKALGADLLVHYGHSCLVPVDCTVIPVMYVFVTIAVDVEHLVESIKLTSPVIGPSTRWALAGTVQFTHALPAARALLAAEETEDGQKAYPCMCDRRGAVPQAKPLSPGEVLGCTAPSVPNLDAFVFVADGRFHMEAMMMANPNATAFRYDPYVKEMVREEYDHTGMRQSRRHAVEEARGRLERGGTAVALFGTLGRQGNPRLVKHVVERIEEESSRARVVLMAELRPDRLKALGADVYVQVACPRLSIDWGDEVGDAPLLTPYEVEVARGHVNAWWGESPRAYPMDYYAKDAGPWGSSSAVKGGRLNAF</sequence>
<dbReference type="Gene3D" id="3.40.50.11840">
    <property type="entry name" value="Diphthamide synthesis DPH1/DPH2 domain 1"/>
    <property type="match status" value="1"/>
</dbReference>
<evidence type="ECO:0000256" key="14">
    <source>
        <dbReference type="ARBA" id="ARBA00048403"/>
    </source>
</evidence>
<evidence type="ECO:0000256" key="10">
    <source>
        <dbReference type="ARBA" id="ARBA00023014"/>
    </source>
</evidence>
<dbReference type="GO" id="GO:0051536">
    <property type="term" value="F:iron-sulfur cluster binding"/>
    <property type="evidence" value="ECO:0007669"/>
    <property type="project" value="UniProtKB-KW"/>
</dbReference>
<feature type="compositionally biased region" description="Low complexity" evidence="15">
    <location>
        <begin position="51"/>
        <end position="68"/>
    </location>
</feature>
<dbReference type="AlphaFoldDB" id="A0A830H982"/>
<gene>
    <name evidence="16" type="ORF">PPROV_000228000</name>
</gene>
<evidence type="ECO:0000256" key="12">
    <source>
        <dbReference type="ARBA" id="ARBA00032574"/>
    </source>
</evidence>
<evidence type="ECO:0000256" key="1">
    <source>
        <dbReference type="ARBA" id="ARBA00001966"/>
    </source>
</evidence>
<evidence type="ECO:0000256" key="2">
    <source>
        <dbReference type="ARBA" id="ARBA00005156"/>
    </source>
</evidence>
<evidence type="ECO:0000256" key="8">
    <source>
        <dbReference type="ARBA" id="ARBA00022723"/>
    </source>
</evidence>
<keyword evidence="10" id="KW-0411">Iron-sulfur</keyword>
<evidence type="ECO:0000256" key="4">
    <source>
        <dbReference type="ARBA" id="ARBA00012221"/>
    </source>
</evidence>
<evidence type="ECO:0000313" key="17">
    <source>
        <dbReference type="Proteomes" id="UP000660262"/>
    </source>
</evidence>
<evidence type="ECO:0000256" key="11">
    <source>
        <dbReference type="ARBA" id="ARBA00031690"/>
    </source>
</evidence>
<dbReference type="OrthoDB" id="1649088at2759"/>
<comment type="pathway">
    <text evidence="2">Protein modification; peptidyl-diphthamide biosynthesis.</text>
</comment>
<dbReference type="InterPro" id="IPR016435">
    <property type="entry name" value="DPH1/DPH2"/>
</dbReference>
<dbReference type="FunFam" id="3.40.50.11840:FF:000001">
    <property type="entry name" value="2-(3-amino-3-carboxypropyl)histidine synthase subunit 1"/>
    <property type="match status" value="1"/>
</dbReference>
<dbReference type="Proteomes" id="UP000660262">
    <property type="component" value="Unassembled WGS sequence"/>
</dbReference>
<dbReference type="PANTHER" id="PTHR10762:SF1">
    <property type="entry name" value="2-(3-AMINO-3-CARBOXYPROPYL)HISTIDINE SYNTHASE SUBUNIT 1"/>
    <property type="match status" value="1"/>
</dbReference>
<keyword evidence="8" id="KW-0479">Metal-binding</keyword>
<dbReference type="UniPathway" id="UPA00559"/>
<comment type="catalytic activity">
    <reaction evidence="14">
        <text>L-histidyl-[translation elongation factor 2] + S-adenosyl-L-methionine = 2-[(3S)-amino-3-carboxypropyl]-L-histidyl-[translation elongation factor 2] + S-methyl-5'-thioadenosine + H(+)</text>
        <dbReference type="Rhea" id="RHEA:36783"/>
        <dbReference type="Rhea" id="RHEA-COMP:9748"/>
        <dbReference type="Rhea" id="RHEA-COMP:9749"/>
        <dbReference type="ChEBI" id="CHEBI:15378"/>
        <dbReference type="ChEBI" id="CHEBI:17509"/>
        <dbReference type="ChEBI" id="CHEBI:29979"/>
        <dbReference type="ChEBI" id="CHEBI:59789"/>
        <dbReference type="ChEBI" id="CHEBI:73995"/>
        <dbReference type="EC" id="2.5.1.108"/>
    </reaction>
</comment>
<dbReference type="GO" id="GO:0046872">
    <property type="term" value="F:metal ion binding"/>
    <property type="evidence" value="ECO:0007669"/>
    <property type="project" value="UniProtKB-KW"/>
</dbReference>
<keyword evidence="6" id="KW-0808">Transferase</keyword>
<evidence type="ECO:0000256" key="9">
    <source>
        <dbReference type="ARBA" id="ARBA00023004"/>
    </source>
</evidence>
<evidence type="ECO:0000256" key="15">
    <source>
        <dbReference type="SAM" id="MobiDB-lite"/>
    </source>
</evidence>
<protein>
    <recommendedName>
        <fullName evidence="5">2-(3-amino-3-carboxypropyl)histidine synthase subunit 1</fullName>
        <ecNumber evidence="4">2.5.1.108</ecNumber>
    </recommendedName>
    <alternativeName>
        <fullName evidence="12">Diphthamide biosynthesis protein 1</fullName>
    </alternativeName>
    <alternativeName>
        <fullName evidence="13">Diphtheria toxin resistance protein 1</fullName>
    </alternativeName>
    <alternativeName>
        <fullName evidence="11">S-adenosyl-L-methionine:L-histidine 3-amino-3-carboxypropyltransferase 1</fullName>
    </alternativeName>
</protein>
<keyword evidence="9" id="KW-0408">Iron</keyword>
<accession>A0A830H982</accession>
<dbReference type="Pfam" id="PF01866">
    <property type="entry name" value="Diphthamide_syn"/>
    <property type="match status" value="1"/>
</dbReference>
<dbReference type="Gene3D" id="3.40.50.11850">
    <property type="entry name" value="Diphthamide synthesis DPH1/DPH2 domain 2"/>
    <property type="match status" value="1"/>
</dbReference>
<dbReference type="InterPro" id="IPR042265">
    <property type="entry name" value="DPH1/DPH2_3"/>
</dbReference>
<keyword evidence="7" id="KW-0949">S-adenosyl-L-methionine</keyword>
<dbReference type="InterPro" id="IPR042264">
    <property type="entry name" value="DPH1/DPH2_2"/>
</dbReference>
<evidence type="ECO:0000313" key="16">
    <source>
        <dbReference type="EMBL" id="GHP03525.1"/>
    </source>
</evidence>
<reference evidence="16" key="1">
    <citation type="submission" date="2020-10" db="EMBL/GenBank/DDBJ databases">
        <title>Unveiling of a novel bifunctional photoreceptor, Dualchrome1, isolated from a cosmopolitan green alga.</title>
        <authorList>
            <person name="Suzuki S."/>
            <person name="Kawachi M."/>
        </authorList>
    </citation>
    <scope>NUCLEOTIDE SEQUENCE</scope>
    <source>
        <strain evidence="16">NIES 2893</strain>
    </source>
</reference>
<dbReference type="InterPro" id="IPR042263">
    <property type="entry name" value="DPH1/DPH2_1"/>
</dbReference>
<evidence type="ECO:0000256" key="6">
    <source>
        <dbReference type="ARBA" id="ARBA00022679"/>
    </source>
</evidence>
<dbReference type="EMBL" id="BNJQ01000005">
    <property type="protein sequence ID" value="GHP03525.1"/>
    <property type="molecule type" value="Genomic_DNA"/>
</dbReference>
<comment type="caution">
    <text evidence="16">The sequence shown here is derived from an EMBL/GenBank/DDBJ whole genome shotgun (WGS) entry which is preliminary data.</text>
</comment>
<name>A0A830H982_9CHLO</name>
<dbReference type="EC" id="2.5.1.108" evidence="4"/>
<keyword evidence="17" id="KW-1185">Reference proteome</keyword>
<comment type="cofactor">
    <cofactor evidence="1">
        <name>[4Fe-4S] cluster</name>
        <dbReference type="ChEBI" id="CHEBI:49883"/>
    </cofactor>
</comment>
<dbReference type="Gene3D" id="3.40.50.11860">
    <property type="entry name" value="Diphthamide synthesis DPH1/DPH2 domain 3"/>
    <property type="match status" value="1"/>
</dbReference>
<organism evidence="16 17">
    <name type="scientific">Pycnococcus provasolii</name>
    <dbReference type="NCBI Taxonomy" id="41880"/>
    <lineage>
        <taxon>Eukaryota</taxon>
        <taxon>Viridiplantae</taxon>
        <taxon>Chlorophyta</taxon>
        <taxon>Pseudoscourfieldiophyceae</taxon>
        <taxon>Pseudoscourfieldiales</taxon>
        <taxon>Pycnococcaceae</taxon>
        <taxon>Pycnococcus</taxon>
    </lineage>
</organism>
<dbReference type="NCBIfam" id="TIGR00322">
    <property type="entry name" value="diphth2_R"/>
    <property type="match status" value="1"/>
</dbReference>
<evidence type="ECO:0000256" key="13">
    <source>
        <dbReference type="ARBA" id="ARBA00032789"/>
    </source>
</evidence>
<feature type="region of interest" description="Disordered" evidence="15">
    <location>
        <begin position="46"/>
        <end position="68"/>
    </location>
</feature>
<dbReference type="SFLD" id="SFLDS00032">
    <property type="entry name" value="Radical_SAM_3-amino-3-carboxyp"/>
    <property type="match status" value="1"/>
</dbReference>
<evidence type="ECO:0000256" key="7">
    <source>
        <dbReference type="ARBA" id="ARBA00022691"/>
    </source>
</evidence>
<proteinExistence type="inferred from homology"/>
<dbReference type="GO" id="GO:0090560">
    <property type="term" value="F:2-(3-amino-3-carboxypropyl)histidine synthase activity"/>
    <property type="evidence" value="ECO:0007669"/>
    <property type="project" value="UniProtKB-EC"/>
</dbReference>
<dbReference type="GO" id="GO:0017183">
    <property type="term" value="P:protein histidyl modification to diphthamide"/>
    <property type="evidence" value="ECO:0007669"/>
    <property type="project" value="UniProtKB-UniPathway"/>
</dbReference>
<dbReference type="PANTHER" id="PTHR10762">
    <property type="entry name" value="DIPHTHAMIDE BIOSYNTHESIS PROTEIN"/>
    <property type="match status" value="1"/>
</dbReference>